<dbReference type="Proteomes" id="UP001476282">
    <property type="component" value="Unassembled WGS sequence"/>
</dbReference>
<accession>A0ABP9UPL0</accession>
<dbReference type="Pfam" id="PF00581">
    <property type="entry name" value="Rhodanese"/>
    <property type="match status" value="1"/>
</dbReference>
<gene>
    <name evidence="2" type="ORF">Hsar01_01865</name>
</gene>
<evidence type="ECO:0000313" key="3">
    <source>
        <dbReference type="Proteomes" id="UP001476282"/>
    </source>
</evidence>
<reference evidence="2 3" key="1">
    <citation type="submission" date="2024-02" db="EMBL/GenBank/DDBJ databases">
        <title>Haloferula sargassicola NBRC 104335.</title>
        <authorList>
            <person name="Ichikawa N."/>
            <person name="Katano-Makiyama Y."/>
            <person name="Hidaka K."/>
        </authorList>
    </citation>
    <scope>NUCLEOTIDE SEQUENCE [LARGE SCALE GENOMIC DNA]</scope>
    <source>
        <strain evidence="2 3">NBRC 104335</strain>
    </source>
</reference>
<evidence type="ECO:0000313" key="2">
    <source>
        <dbReference type="EMBL" id="GAA5482642.1"/>
    </source>
</evidence>
<name>A0ABP9UPL0_9BACT</name>
<dbReference type="RefSeq" id="WP_353566778.1">
    <property type="nucleotide sequence ID" value="NZ_BAABRI010000009.1"/>
</dbReference>
<comment type="caution">
    <text evidence="2">The sequence shown here is derived from an EMBL/GenBank/DDBJ whole genome shotgun (WGS) entry which is preliminary data.</text>
</comment>
<dbReference type="SUPFAM" id="SSF52821">
    <property type="entry name" value="Rhodanese/Cell cycle control phosphatase"/>
    <property type="match status" value="1"/>
</dbReference>
<dbReference type="PROSITE" id="PS50206">
    <property type="entry name" value="RHODANESE_3"/>
    <property type="match status" value="1"/>
</dbReference>
<organism evidence="2 3">
    <name type="scientific">Haloferula sargassicola</name>
    <dbReference type="NCBI Taxonomy" id="490096"/>
    <lineage>
        <taxon>Bacteria</taxon>
        <taxon>Pseudomonadati</taxon>
        <taxon>Verrucomicrobiota</taxon>
        <taxon>Verrucomicrobiia</taxon>
        <taxon>Verrucomicrobiales</taxon>
        <taxon>Verrucomicrobiaceae</taxon>
        <taxon>Haloferula</taxon>
    </lineage>
</organism>
<dbReference type="InterPro" id="IPR001763">
    <property type="entry name" value="Rhodanese-like_dom"/>
</dbReference>
<dbReference type="Gene3D" id="3.40.250.10">
    <property type="entry name" value="Rhodanese-like domain"/>
    <property type="match status" value="1"/>
</dbReference>
<keyword evidence="3" id="KW-1185">Reference proteome</keyword>
<dbReference type="InterPro" id="IPR036873">
    <property type="entry name" value="Rhodanese-like_dom_sf"/>
</dbReference>
<sequence>MRVTHEMTAIVAAAVLLSAGHWLADGRPSGIPAVELAKTPLKEGEIALATLQEEGLDGVVFIDARKPEEWRADGLEGSINVTTLSDQDLVQQLEPHLERLMTARRIVVYCGDIHCGLSHELAERLRDGFSDVLPGRPLVLQGGMTALREAGLVKETSYSS</sequence>
<dbReference type="CDD" id="cd00158">
    <property type="entry name" value="RHOD"/>
    <property type="match status" value="1"/>
</dbReference>
<feature type="domain" description="Rhodanese" evidence="1">
    <location>
        <begin position="55"/>
        <end position="156"/>
    </location>
</feature>
<dbReference type="EMBL" id="BAABRI010000009">
    <property type="protein sequence ID" value="GAA5482642.1"/>
    <property type="molecule type" value="Genomic_DNA"/>
</dbReference>
<proteinExistence type="predicted"/>
<dbReference type="SMART" id="SM00450">
    <property type="entry name" value="RHOD"/>
    <property type="match status" value="1"/>
</dbReference>
<protein>
    <recommendedName>
        <fullName evidence="1">Rhodanese domain-containing protein</fullName>
    </recommendedName>
</protein>
<evidence type="ECO:0000259" key="1">
    <source>
        <dbReference type="PROSITE" id="PS50206"/>
    </source>
</evidence>